<sequence length="76" mass="9266">VIQIRKTLITNYSLIVREELKYFNCLVRERDDITAIFSSYFNGLQYFIQNNFDFLFYSIFERLDFTVGSKKVRRFT</sequence>
<gene>
    <name evidence="1" type="ORF">METZ01_LOCUS316054</name>
</gene>
<name>A0A382NRE5_9ZZZZ</name>
<dbReference type="AlphaFoldDB" id="A0A382NRE5"/>
<dbReference type="EMBL" id="UINC01101958">
    <property type="protein sequence ID" value="SVC63200.1"/>
    <property type="molecule type" value="Genomic_DNA"/>
</dbReference>
<accession>A0A382NRE5</accession>
<feature type="non-terminal residue" evidence="1">
    <location>
        <position position="1"/>
    </location>
</feature>
<proteinExistence type="predicted"/>
<organism evidence="1">
    <name type="scientific">marine metagenome</name>
    <dbReference type="NCBI Taxonomy" id="408172"/>
    <lineage>
        <taxon>unclassified sequences</taxon>
        <taxon>metagenomes</taxon>
        <taxon>ecological metagenomes</taxon>
    </lineage>
</organism>
<reference evidence="1" key="1">
    <citation type="submission" date="2018-05" db="EMBL/GenBank/DDBJ databases">
        <authorList>
            <person name="Lanie J.A."/>
            <person name="Ng W.-L."/>
            <person name="Kazmierczak K.M."/>
            <person name="Andrzejewski T.M."/>
            <person name="Davidsen T.M."/>
            <person name="Wayne K.J."/>
            <person name="Tettelin H."/>
            <person name="Glass J.I."/>
            <person name="Rusch D."/>
            <person name="Podicherti R."/>
            <person name="Tsui H.-C.T."/>
            <person name="Winkler M.E."/>
        </authorList>
    </citation>
    <scope>NUCLEOTIDE SEQUENCE</scope>
</reference>
<evidence type="ECO:0000313" key="1">
    <source>
        <dbReference type="EMBL" id="SVC63200.1"/>
    </source>
</evidence>
<protein>
    <submittedName>
        <fullName evidence="1">Uncharacterized protein</fullName>
    </submittedName>
</protein>